<dbReference type="GeneID" id="107952427"/>
<organism evidence="2 3">
    <name type="scientific">Gossypium hirsutum</name>
    <name type="common">Upland cotton</name>
    <name type="synonym">Gossypium mexicanum</name>
    <dbReference type="NCBI Taxonomy" id="3635"/>
    <lineage>
        <taxon>Eukaryota</taxon>
        <taxon>Viridiplantae</taxon>
        <taxon>Streptophyta</taxon>
        <taxon>Embryophyta</taxon>
        <taxon>Tracheophyta</taxon>
        <taxon>Spermatophyta</taxon>
        <taxon>Magnoliopsida</taxon>
        <taxon>eudicotyledons</taxon>
        <taxon>Gunneridae</taxon>
        <taxon>Pentapetalae</taxon>
        <taxon>rosids</taxon>
        <taxon>malvids</taxon>
        <taxon>Malvales</taxon>
        <taxon>Malvaceae</taxon>
        <taxon>Malvoideae</taxon>
        <taxon>Gossypium</taxon>
    </lineage>
</organism>
<dbReference type="RefSeq" id="XP_016743194.1">
    <property type="nucleotide sequence ID" value="XM_016887705.1"/>
</dbReference>
<protein>
    <submittedName>
        <fullName evidence="3">Uncharacterized protein</fullName>
    </submittedName>
</protein>
<proteinExistence type="predicted"/>
<name>A0A1U8NYY5_GOSHI</name>
<dbReference type="PANTHER" id="PTHR15503:SF45">
    <property type="entry name" value="RNA-DIRECTED DNA POLYMERASE HOMOLOG"/>
    <property type="match status" value="1"/>
</dbReference>
<dbReference type="Pfam" id="PF08284">
    <property type="entry name" value="RVP_2"/>
    <property type="match status" value="1"/>
</dbReference>
<dbReference type="SUPFAM" id="SSF56672">
    <property type="entry name" value="DNA/RNA polymerases"/>
    <property type="match status" value="1"/>
</dbReference>
<dbReference type="InterPro" id="IPR021109">
    <property type="entry name" value="Peptidase_aspartic_dom_sf"/>
</dbReference>
<feature type="region of interest" description="Disordered" evidence="1">
    <location>
        <begin position="1"/>
        <end position="22"/>
    </location>
</feature>
<evidence type="ECO:0000313" key="2">
    <source>
        <dbReference type="Proteomes" id="UP000818029"/>
    </source>
</evidence>
<dbReference type="Gene3D" id="3.10.10.10">
    <property type="entry name" value="HIV Type 1 Reverse Transcriptase, subunit A, domain 1"/>
    <property type="match status" value="1"/>
</dbReference>
<dbReference type="PANTHER" id="PTHR15503">
    <property type="entry name" value="LDOC1 RELATED"/>
    <property type="match status" value="1"/>
</dbReference>
<keyword evidence="2" id="KW-1185">Reference proteome</keyword>
<evidence type="ECO:0000313" key="3">
    <source>
        <dbReference type="RefSeq" id="XP_016743194.1"/>
    </source>
</evidence>
<reference evidence="2" key="1">
    <citation type="journal article" date="2020" name="Nat. Genet.">
        <title>Genomic diversifications of five Gossypium allopolyploid species and their impact on cotton improvement.</title>
        <authorList>
            <person name="Chen Z.J."/>
            <person name="Sreedasyam A."/>
            <person name="Ando A."/>
            <person name="Song Q."/>
            <person name="De Santiago L.M."/>
            <person name="Hulse-Kemp A.M."/>
            <person name="Ding M."/>
            <person name="Ye W."/>
            <person name="Kirkbride R.C."/>
            <person name="Jenkins J."/>
            <person name="Plott C."/>
            <person name="Lovell J."/>
            <person name="Lin Y.M."/>
            <person name="Vaughn R."/>
            <person name="Liu B."/>
            <person name="Simpson S."/>
            <person name="Scheffler B.E."/>
            <person name="Wen L."/>
            <person name="Saski C.A."/>
            <person name="Grover C.E."/>
            <person name="Hu G."/>
            <person name="Conover J.L."/>
            <person name="Carlson J.W."/>
            <person name="Shu S."/>
            <person name="Boston L.B."/>
            <person name="Williams M."/>
            <person name="Peterson D.G."/>
            <person name="McGee K."/>
            <person name="Jones D.C."/>
            <person name="Wendel J.F."/>
            <person name="Stelly D.M."/>
            <person name="Grimwood J."/>
            <person name="Schmutz J."/>
        </authorList>
    </citation>
    <scope>NUCLEOTIDE SEQUENCE [LARGE SCALE GENOMIC DNA]</scope>
    <source>
        <strain evidence="2">cv. TM-1</strain>
    </source>
</reference>
<dbReference type="KEGG" id="ghi:107952427"/>
<dbReference type="Gene3D" id="2.40.70.10">
    <property type="entry name" value="Acid Proteases"/>
    <property type="match status" value="1"/>
</dbReference>
<dbReference type="InterPro" id="IPR032567">
    <property type="entry name" value="RTL1-rel"/>
</dbReference>
<dbReference type="Proteomes" id="UP000818029">
    <property type="component" value="Chromosome A08"/>
</dbReference>
<evidence type="ECO:0000256" key="1">
    <source>
        <dbReference type="SAM" id="MobiDB-lite"/>
    </source>
</evidence>
<dbReference type="PaxDb" id="3635-A0A1U8NYY5"/>
<accession>A0A1U8NYY5</accession>
<gene>
    <name evidence="3" type="primary">LOC107952427</name>
</gene>
<sequence>MNNRGVRTRGARRRAAQDESSTAQVLTLNVGVNPNENYPVVDNVSQEPKELVIEEVNLGPIDERLQSNGVDVFKGVAGTTPTVAKYWMGNLLVNKIYRQCPLEVQGETFPIDLMEFSFNEFDLILGMDWLVEHQVSLDCASNRVSLKTTSGKEIVFEEEHRDYLSNVIYIIVAERMVRKGCEAYLAYLLDTNVSSSALSSIHTVKEFLDAFLKEFPGIPTECEVEFVIELFPGTTPVSNAPNRMAPKELKELKIQLQELLDCGFIRPSVSP</sequence>
<feature type="compositionally biased region" description="Basic residues" evidence="1">
    <location>
        <begin position="1"/>
        <end position="14"/>
    </location>
</feature>
<reference evidence="3" key="2">
    <citation type="submission" date="2025-08" db="UniProtKB">
        <authorList>
            <consortium name="RefSeq"/>
        </authorList>
    </citation>
    <scope>IDENTIFICATION</scope>
</reference>
<dbReference type="AlphaFoldDB" id="A0A1U8NYY5"/>
<dbReference type="STRING" id="3635.A0A1U8NYY5"/>
<dbReference type="InterPro" id="IPR043502">
    <property type="entry name" value="DNA/RNA_pol_sf"/>
</dbReference>